<dbReference type="AlphaFoldDB" id="A0AB38XR92"/>
<accession>A0AB38XR92</accession>
<dbReference type="Proteomes" id="UP001211044">
    <property type="component" value="Chromosome"/>
</dbReference>
<evidence type="ECO:0000313" key="1">
    <source>
        <dbReference type="EMBL" id="WCE46841.1"/>
    </source>
</evidence>
<name>A0AB38XR92_9ACTO</name>
<sequence length="131" mass="14678">MGLTEQALREYCAKEGVSIRESARIPGLGHYDAKTRTIWLNNKLTARERTPVLLHEIIHHRAGHDGPQPPRIEARVKAAVARLLVNPTMYAKAEAITGGAARLIAEELDLPCWLIEDFRTLVIPTMRSQFS</sequence>
<organism evidence="1 2">
    <name type="scientific">Winkia neuii subsp. anitrata</name>
    <dbReference type="NCBI Taxonomy" id="29318"/>
    <lineage>
        <taxon>Bacteria</taxon>
        <taxon>Bacillati</taxon>
        <taxon>Actinomycetota</taxon>
        <taxon>Actinomycetes</taxon>
        <taxon>Actinomycetales</taxon>
        <taxon>Actinomycetaceae</taxon>
        <taxon>Winkia</taxon>
    </lineage>
</organism>
<protein>
    <recommendedName>
        <fullName evidence="3">ImmA/IrrE family metallo-endopeptidase</fullName>
    </recommendedName>
</protein>
<reference evidence="1" key="1">
    <citation type="submission" date="2023-01" db="EMBL/GenBank/DDBJ databases">
        <title>Comparative Genomic Analysis of the Clinically-Derived Winkia Strain NY0527 Provides Evidence into the Taxonomic Reassignment of Winkia neuii and Characterizes Their Virulence Traits.</title>
        <authorList>
            <person name="Cai X."/>
            <person name="Peng Y."/>
            <person name="Li M."/>
            <person name="Qiu Y."/>
            <person name="Wang Y."/>
            <person name="Xu L."/>
            <person name="Hou Q."/>
        </authorList>
    </citation>
    <scope>NUCLEOTIDE SEQUENCE</scope>
    <source>
        <strain evidence="1">NY0527</strain>
    </source>
</reference>
<evidence type="ECO:0000313" key="2">
    <source>
        <dbReference type="Proteomes" id="UP001211044"/>
    </source>
</evidence>
<dbReference type="EMBL" id="CP116394">
    <property type="protein sequence ID" value="WCE46841.1"/>
    <property type="molecule type" value="Genomic_DNA"/>
</dbReference>
<evidence type="ECO:0008006" key="3">
    <source>
        <dbReference type="Google" id="ProtNLM"/>
    </source>
</evidence>
<dbReference type="RefSeq" id="WP_048707121.1">
    <property type="nucleotide sequence ID" value="NZ_CP116394.1"/>
</dbReference>
<dbReference type="KEGG" id="wne:PIG85_04110"/>
<gene>
    <name evidence="1" type="ORF">PIG85_04110</name>
</gene>
<proteinExistence type="predicted"/>